<dbReference type="AlphaFoldDB" id="I3CZL7"/>
<protein>
    <submittedName>
        <fullName evidence="1">Uncharacterized protein</fullName>
    </submittedName>
</protein>
<dbReference type="PATRIC" id="fig|859350.6.peg.2012"/>
<accession>I3CZL7</accession>
<reference evidence="1 2" key="1">
    <citation type="journal article" date="2012" name="J. Bacteriol.">
        <title>Genome sequence of "Candidatus Nitrosopumilus salaria" BD31, an ammonia-oxidizing archaeon from the San Francisco Bay estuary.</title>
        <authorList>
            <person name="Mosier A.C."/>
            <person name="Allen E.E."/>
            <person name="Kim M."/>
            <person name="Ferriera S."/>
            <person name="Francis C.A."/>
        </authorList>
    </citation>
    <scope>NUCLEOTIDE SEQUENCE [LARGE SCALE GENOMIC DNA]</scope>
    <source>
        <strain evidence="1 2">BD31</strain>
    </source>
</reference>
<dbReference type="EMBL" id="AEXL02000168">
    <property type="protein sequence ID" value="EIJ64910.1"/>
    <property type="molecule type" value="Genomic_DNA"/>
</dbReference>
<dbReference type="OrthoDB" id="2829at2157"/>
<keyword evidence="2" id="KW-1185">Reference proteome</keyword>
<gene>
    <name evidence="1" type="ORF">BD31_I0917</name>
</gene>
<evidence type="ECO:0000313" key="2">
    <source>
        <dbReference type="Proteomes" id="UP000003423"/>
    </source>
</evidence>
<proteinExistence type="predicted"/>
<sequence length="567" mass="67405">MKLSDFTPTFRSKKPKKFMDEKWLRTDEPQVILFQGMRGGGKGVAVDKTAEELYKEGINIWHIWGARSFENLYWAVNKDCKEKYDKIKLILQGFEQKISLKKWAFHNQIFEKEFQYYFEIIKNNKLVSVERNSIRLEKLGLEFLKGEVLHCNCHKSYPIVWIVPDYIEVNQESLDKFNDQYWKNISEYRNYLLEITSKEKQLLLQGVLKKPKQFAPDEKIIVKRITPPTSSSRKETFQKQFTDIVVQARKEKRIVVMNPAIFEYANDKFDTLAEIIRMIPYLMNKSGLFSPLSELDVGKAKKYWTKQQKSWHKVAIVINELRSVAPSSRLSGERESSKSKKAIYDFIPEARHMKTWFLGDYQNPEDLYAGVRYQSNIVVIKRASRSILGSDWAWLFEKIERDRMGLLRKAGKRIERPEDMWRYEKYPQIRKYLDDRRPKIDEMPDNIGYLTFINGEVARWRFDMPSFHHKTSLEDFQKDTGITWKVNSKKTPKETSTTNSSQKKNNKELILNKIHQMHITDGKSFKQIKDDLVQMQKDGIIPNMDFEDKEPIYFNNLWNRWKKKNLS</sequence>
<name>I3CZL7_9ARCH</name>
<organism evidence="1 2">
    <name type="scientific">Candidatus Nitrosopumilus salarius BD31</name>
    <dbReference type="NCBI Taxonomy" id="859350"/>
    <lineage>
        <taxon>Archaea</taxon>
        <taxon>Nitrososphaerota</taxon>
        <taxon>Nitrososphaeria</taxon>
        <taxon>Nitrosopumilales</taxon>
        <taxon>Nitrosopumilaceae</taxon>
        <taxon>Nitrosopumilus</taxon>
    </lineage>
</organism>
<evidence type="ECO:0000313" key="1">
    <source>
        <dbReference type="EMBL" id="EIJ64910.1"/>
    </source>
</evidence>
<dbReference type="Proteomes" id="UP000003423">
    <property type="component" value="Unassembled WGS sequence"/>
</dbReference>
<dbReference type="RefSeq" id="WP_008301721.1">
    <property type="nucleotide sequence ID" value="NZ_AEXL02000168.1"/>
</dbReference>
<comment type="caution">
    <text evidence="1">The sequence shown here is derived from an EMBL/GenBank/DDBJ whole genome shotgun (WGS) entry which is preliminary data.</text>
</comment>